<dbReference type="EMBL" id="JBBHLI010000008">
    <property type="protein sequence ID" value="MEK9501978.1"/>
    <property type="molecule type" value="Genomic_DNA"/>
</dbReference>
<proteinExistence type="predicted"/>
<dbReference type="PIRSF" id="PIRSF028301">
    <property type="entry name" value="UCP028301"/>
    <property type="match status" value="1"/>
</dbReference>
<dbReference type="NCBIfam" id="TIGR03358">
    <property type="entry name" value="VI_chp_5"/>
    <property type="match status" value="1"/>
</dbReference>
<dbReference type="InterPro" id="IPR008312">
    <property type="entry name" value="T6SS_TssB1"/>
</dbReference>
<name>A0ABU9EB76_9BACT</name>
<evidence type="ECO:0000313" key="1">
    <source>
        <dbReference type="EMBL" id="MEK9501978.1"/>
    </source>
</evidence>
<organism evidence="1 2">
    <name type="scientific">Gaopeijia maritima</name>
    <dbReference type="NCBI Taxonomy" id="3119007"/>
    <lineage>
        <taxon>Bacteria</taxon>
        <taxon>Pseudomonadati</taxon>
        <taxon>Gemmatimonadota</taxon>
        <taxon>Longimicrobiia</taxon>
        <taxon>Gaopeijiales</taxon>
        <taxon>Gaopeijiaceae</taxon>
        <taxon>Gaopeijia</taxon>
    </lineage>
</organism>
<reference evidence="1 2" key="1">
    <citation type="submission" date="2024-02" db="EMBL/GenBank/DDBJ databases">
        <title>A novel Gemmatimonadota bacterium.</title>
        <authorList>
            <person name="Du Z.-J."/>
            <person name="Ye Y.-Q."/>
        </authorList>
    </citation>
    <scope>NUCLEOTIDE SEQUENCE [LARGE SCALE GENOMIC DNA]</scope>
    <source>
        <strain evidence="1 2">DH-20</strain>
    </source>
</reference>
<dbReference type="PANTHER" id="PTHR35850">
    <property type="entry name" value="CYTOPLASMIC PROTEIN-RELATED"/>
    <property type="match status" value="1"/>
</dbReference>
<gene>
    <name evidence="1" type="primary">tssB</name>
    <name evidence="1" type="ORF">WI372_13375</name>
</gene>
<protein>
    <submittedName>
        <fullName evidence="1">Type VI secretion system contractile sheath small subunit</fullName>
    </submittedName>
</protein>
<evidence type="ECO:0000313" key="2">
    <source>
        <dbReference type="Proteomes" id="UP001484239"/>
    </source>
</evidence>
<dbReference type="Pfam" id="PF05591">
    <property type="entry name" value="T6SS_VipA"/>
    <property type="match status" value="1"/>
</dbReference>
<accession>A0ABU9EB76</accession>
<dbReference type="Proteomes" id="UP001484239">
    <property type="component" value="Unassembled WGS sequence"/>
</dbReference>
<keyword evidence="2" id="KW-1185">Reference proteome</keyword>
<dbReference type="RefSeq" id="WP_405280768.1">
    <property type="nucleotide sequence ID" value="NZ_CP144380.1"/>
</dbReference>
<dbReference type="PANTHER" id="PTHR35850:SF1">
    <property type="entry name" value="TYPE VI SECRETION SYSTEM SHEATH PROTEIN TSSB1"/>
    <property type="match status" value="1"/>
</dbReference>
<comment type="caution">
    <text evidence="1">The sequence shown here is derived from an EMBL/GenBank/DDBJ whole genome shotgun (WGS) entry which is preliminary data.</text>
</comment>
<sequence length="173" mass="19637">MAESIHDRLKRVRAPRVNIEYKVEIGDAIEMKELPFVMGILGDFTGHPDEPLERLKDRKFTEINPDNFDEVLANMKPHLAFRVDNKLSDDPDAGQLGVDLRFQELDDFDPDRVAQQIPAIRKLLELRQELADVRGSLQGNDKLEEILQATLTDTDALARIKDELGSEEDDSDG</sequence>